<dbReference type="Gene3D" id="3.40.1090.10">
    <property type="entry name" value="Cytosolic phospholipase A2 catalytic domain"/>
    <property type="match status" value="2"/>
</dbReference>
<dbReference type="Pfam" id="PF19143">
    <property type="entry name" value="Omp85_2"/>
    <property type="match status" value="1"/>
</dbReference>
<dbReference type="InterPro" id="IPR002641">
    <property type="entry name" value="PNPLA_dom"/>
</dbReference>
<evidence type="ECO:0000259" key="5">
    <source>
        <dbReference type="PROSITE" id="PS51635"/>
    </source>
</evidence>
<keyword evidence="3 4" id="KW-0443">Lipid metabolism</keyword>
<dbReference type="InterPro" id="IPR043864">
    <property type="entry name" value="Omp85-like_dom"/>
</dbReference>
<dbReference type="CDD" id="cd07205">
    <property type="entry name" value="Pat_PNPLA6_PNPLA7_NTE1_like"/>
    <property type="match status" value="1"/>
</dbReference>
<gene>
    <name evidence="6" type="ORF">ACFQ0I_02120</name>
</gene>
<dbReference type="Proteomes" id="UP001597011">
    <property type="component" value="Unassembled WGS sequence"/>
</dbReference>
<dbReference type="SUPFAM" id="SSF52151">
    <property type="entry name" value="FabD/lysophospholipase-like"/>
    <property type="match status" value="1"/>
</dbReference>
<dbReference type="Gene3D" id="3.10.20.310">
    <property type="entry name" value="membrane protein fhac"/>
    <property type="match status" value="1"/>
</dbReference>
<feature type="active site" description="Nucleophile" evidence="4">
    <location>
        <position position="63"/>
    </location>
</feature>
<comment type="caution">
    <text evidence="6">The sequence shown here is derived from an EMBL/GenBank/DDBJ whole genome shotgun (WGS) entry which is preliminary data.</text>
</comment>
<dbReference type="PANTHER" id="PTHR14226">
    <property type="entry name" value="NEUROPATHY TARGET ESTERASE/SWISS CHEESE D.MELANOGASTER"/>
    <property type="match status" value="1"/>
</dbReference>
<dbReference type="Gene3D" id="2.40.160.50">
    <property type="entry name" value="membrane protein fhac: a member of the omp85/tpsb transporter family"/>
    <property type="match status" value="1"/>
</dbReference>
<name>A0ABW3BR81_9FLAO</name>
<keyword evidence="2 4" id="KW-0442">Lipid degradation</keyword>
<proteinExistence type="predicted"/>
<dbReference type="InterPro" id="IPR050301">
    <property type="entry name" value="NTE"/>
</dbReference>
<evidence type="ECO:0000256" key="1">
    <source>
        <dbReference type="ARBA" id="ARBA00022801"/>
    </source>
</evidence>
<evidence type="ECO:0000313" key="7">
    <source>
        <dbReference type="Proteomes" id="UP001597011"/>
    </source>
</evidence>
<feature type="active site" description="Proton acceptor" evidence="4">
    <location>
        <position position="207"/>
    </location>
</feature>
<dbReference type="PANTHER" id="PTHR14226:SF76">
    <property type="entry name" value="NTE FAMILY PROTEIN RSSA"/>
    <property type="match status" value="1"/>
</dbReference>
<feature type="short sequence motif" description="GXGXXG" evidence="4">
    <location>
        <begin position="34"/>
        <end position="39"/>
    </location>
</feature>
<dbReference type="EMBL" id="JBHTIB010000002">
    <property type="protein sequence ID" value="MFD0834547.1"/>
    <property type="molecule type" value="Genomic_DNA"/>
</dbReference>
<dbReference type="Pfam" id="PF01734">
    <property type="entry name" value="Patatin"/>
    <property type="match status" value="1"/>
</dbReference>
<dbReference type="PROSITE" id="PS51635">
    <property type="entry name" value="PNPLA"/>
    <property type="match status" value="1"/>
</dbReference>
<evidence type="ECO:0000313" key="6">
    <source>
        <dbReference type="EMBL" id="MFD0834547.1"/>
    </source>
</evidence>
<organism evidence="6 7">
    <name type="scientific">Mariniflexile aquimaris</name>
    <dbReference type="NCBI Taxonomy" id="881009"/>
    <lineage>
        <taxon>Bacteria</taxon>
        <taxon>Pseudomonadati</taxon>
        <taxon>Bacteroidota</taxon>
        <taxon>Flavobacteriia</taxon>
        <taxon>Flavobacteriales</taxon>
        <taxon>Flavobacteriaceae</taxon>
        <taxon>Mariniflexile</taxon>
    </lineage>
</organism>
<feature type="short sequence motif" description="DGA/G" evidence="4">
    <location>
        <begin position="207"/>
        <end position="209"/>
    </location>
</feature>
<dbReference type="RefSeq" id="WP_379938920.1">
    <property type="nucleotide sequence ID" value="NZ_JBHTIB010000002.1"/>
</dbReference>
<evidence type="ECO:0000256" key="3">
    <source>
        <dbReference type="ARBA" id="ARBA00023098"/>
    </source>
</evidence>
<protein>
    <submittedName>
        <fullName evidence="6">Patatin-like phospholipase family protein</fullName>
    </submittedName>
</protein>
<evidence type="ECO:0000256" key="2">
    <source>
        <dbReference type="ARBA" id="ARBA00022963"/>
    </source>
</evidence>
<feature type="domain" description="PNPLA" evidence="5">
    <location>
        <begin position="30"/>
        <end position="220"/>
    </location>
</feature>
<evidence type="ECO:0000256" key="4">
    <source>
        <dbReference type="PROSITE-ProRule" id="PRU01161"/>
    </source>
</evidence>
<feature type="short sequence motif" description="GXSXG" evidence="4">
    <location>
        <begin position="61"/>
        <end position="65"/>
    </location>
</feature>
<reference evidence="7" key="1">
    <citation type="journal article" date="2019" name="Int. J. Syst. Evol. Microbiol.">
        <title>The Global Catalogue of Microorganisms (GCM) 10K type strain sequencing project: providing services to taxonomists for standard genome sequencing and annotation.</title>
        <authorList>
            <consortium name="The Broad Institute Genomics Platform"/>
            <consortium name="The Broad Institute Genome Sequencing Center for Infectious Disease"/>
            <person name="Wu L."/>
            <person name="Ma J."/>
        </authorList>
    </citation>
    <scope>NUCLEOTIDE SEQUENCE [LARGE SCALE GENOMIC DNA]</scope>
    <source>
        <strain evidence="7">CCUG 60529</strain>
    </source>
</reference>
<keyword evidence="7" id="KW-1185">Reference proteome</keyword>
<keyword evidence="1 4" id="KW-0378">Hydrolase</keyword>
<accession>A0ABW3BR81</accession>
<dbReference type="InterPro" id="IPR016035">
    <property type="entry name" value="Acyl_Trfase/lysoPLipase"/>
</dbReference>
<sequence>MKYFLTCILFIVCFEMFSQETTKQDVKVGLVLSGGGAKGLAHIGVLKVIDSLDVKIDYVAGTSMGAIIGALYASGYSGKELDSIFHEIDFDNLINDELPRASKAFYERSNSEKYAITLPFEKFKIKLPSALSRGQNTFSLFSRLTLHVNEIKDFSKLPVPFFCIATNVETGAQVILDKGNLTQSILASGALPSLFQPVTIDDQILIDGGVVNNYPVDELRSKGMDVIIGVDVQDPLSLREDLTSALDVLSQINNFRTINDMKLKVKKTDIYIKPDIKDYNVVSFNEGAKIIQNGRQAAYSKMDFLRELPKRETIQTPPKFKITTRDSITINNVVVTGIEKYTRAYVLGKLKIKNGQKISYEAFNKGINNLVATNNFDSFEYELKRDEDNDGFILNTKVKETAISTFLKLGIHYDDLYKSAALLNITKKSWLFDNDVTSLDIVLGDHVRYNFEYYIDKGFYWSIGLKSRYHQFNKNINAQLILNDVEIEGTGLNKVDAELEDQTNQIYLQTLIKKYFAFSMGAEHKRLEIKTETLASNNQSNEFVFEKTDYLSVFGGLKLDTYDNKYFPKRGVYFNGDLHMYLYASDFNAEFKNFSIAKADMGYAFSVSNKLAFNLQTSGGFKLGDKNTRPLDFALGGFGNNLINNFIPFLGYDFISLTGNSYVKAFASVDYEFLRKQHILLEGNWANIEDDIFETGEWLTLPDYRGYAIGYGLDSFIGPIQVKYSYSPEQRQGIWYFNVGFWF</sequence>